<dbReference type="Pfam" id="PF03448">
    <property type="entry name" value="MgtE_N"/>
    <property type="match status" value="1"/>
</dbReference>
<keyword evidence="5" id="KW-0460">Magnesium</keyword>
<dbReference type="AlphaFoldDB" id="A0A148KN63"/>
<sequence>MLNQQQLLDQTTSQLNFDFLHHYPFKSARHLETIDAGDAVEILQAQEVFVARNLWHFLSAGSAEQIFSLLRTDYACQLLKSLDSHVAVTLLSRVTDDKLDVLLAALDVSESLLAKEFRELLEYPENTAARLMTTRVNTFYEDMEVAAVLAKLKQLKQVSPDVVYVLNNNQQLVGECTLAELIIAEPDDKLNILAKPISTVLSALDNKETVIEKFEGFRCNAIPVMDSHNQLIGLIRFFDVYETTKEDLASDMQTMVGASKEEKALSSSWFAVKKRLPWLQINLLTAFAASAVVGAFEDLIAQITALAILLPVAAGQSGNAGAQALAVTMRGLTLREITPRHWLKVMTKELLAGLLNGIAIAVTCSIAVYLWSGSVGLALVMAIAMVTSLAIACTAGAIVPIALKKFGMDPAQSSSIVLTTITDIVGFMSFLGIALLLSDMLPKG</sequence>
<comment type="similarity">
    <text evidence="2">Belongs to the SLC41A transporter family.</text>
</comment>
<keyword evidence="4 8" id="KW-0812">Transmembrane</keyword>
<dbReference type="PANTHER" id="PTHR41394:SF5">
    <property type="entry name" value="SLC41A_MGTE INTEGRAL MEMBRANE DOMAIN-CONTAINING PROTEIN"/>
    <property type="match status" value="1"/>
</dbReference>
<dbReference type="InterPro" id="IPR036739">
    <property type="entry name" value="SLC41_membr_dom_sf"/>
</dbReference>
<keyword evidence="7 8" id="KW-0472">Membrane</keyword>
<dbReference type="Pfam" id="PF01769">
    <property type="entry name" value="MgtE"/>
    <property type="match status" value="1"/>
</dbReference>
<evidence type="ECO:0000256" key="4">
    <source>
        <dbReference type="ARBA" id="ARBA00022692"/>
    </source>
</evidence>
<dbReference type="InterPro" id="IPR046342">
    <property type="entry name" value="CBS_dom_sf"/>
</dbReference>
<name>A0A148KN63_9ALTE</name>
<evidence type="ECO:0000256" key="3">
    <source>
        <dbReference type="ARBA" id="ARBA00022448"/>
    </source>
</evidence>
<dbReference type="Proteomes" id="UP000070299">
    <property type="component" value="Unassembled WGS sequence"/>
</dbReference>
<organism evidence="10 11">
    <name type="scientific">Paraglaciecola hydrolytica</name>
    <dbReference type="NCBI Taxonomy" id="1799789"/>
    <lineage>
        <taxon>Bacteria</taxon>
        <taxon>Pseudomonadati</taxon>
        <taxon>Pseudomonadota</taxon>
        <taxon>Gammaproteobacteria</taxon>
        <taxon>Alteromonadales</taxon>
        <taxon>Alteromonadaceae</taxon>
        <taxon>Paraglaciecola</taxon>
    </lineage>
</organism>
<evidence type="ECO:0000256" key="7">
    <source>
        <dbReference type="ARBA" id="ARBA00023136"/>
    </source>
</evidence>
<dbReference type="GO" id="GO:0016020">
    <property type="term" value="C:membrane"/>
    <property type="evidence" value="ECO:0007669"/>
    <property type="project" value="UniProtKB-SubCell"/>
</dbReference>
<protein>
    <submittedName>
        <fullName evidence="10">Magnesium transporter</fullName>
    </submittedName>
</protein>
<dbReference type="SUPFAM" id="SSF161093">
    <property type="entry name" value="MgtE membrane domain-like"/>
    <property type="match status" value="1"/>
</dbReference>
<dbReference type="InterPro" id="IPR006668">
    <property type="entry name" value="Mg_transptr_MgtE_intracell_dom"/>
</dbReference>
<gene>
    <name evidence="10" type="ORF">AX660_19620</name>
</gene>
<dbReference type="RefSeq" id="WP_068379203.1">
    <property type="nucleotide sequence ID" value="NZ_LSNE01000009.1"/>
</dbReference>
<dbReference type="SMART" id="SM00924">
    <property type="entry name" value="MgtE_N"/>
    <property type="match status" value="1"/>
</dbReference>
<proteinExistence type="inferred from homology"/>
<dbReference type="GO" id="GO:0008324">
    <property type="term" value="F:monoatomic cation transmembrane transporter activity"/>
    <property type="evidence" value="ECO:0007669"/>
    <property type="project" value="InterPro"/>
</dbReference>
<dbReference type="Gene3D" id="1.10.357.20">
    <property type="entry name" value="SLC41 divalent cation transporters, integral membrane domain"/>
    <property type="match status" value="1"/>
</dbReference>
<evidence type="ECO:0000256" key="2">
    <source>
        <dbReference type="ARBA" id="ARBA00009749"/>
    </source>
</evidence>
<dbReference type="STRING" id="1799789.AX660_19620"/>
<evidence type="ECO:0000313" key="10">
    <source>
        <dbReference type="EMBL" id="KXI27754.1"/>
    </source>
</evidence>
<dbReference type="InterPro" id="IPR006667">
    <property type="entry name" value="SLC41_membr_dom"/>
</dbReference>
<dbReference type="OrthoDB" id="9790355at2"/>
<evidence type="ECO:0000259" key="9">
    <source>
        <dbReference type="SMART" id="SM00924"/>
    </source>
</evidence>
<dbReference type="Gene3D" id="3.10.580.10">
    <property type="entry name" value="CBS-domain"/>
    <property type="match status" value="1"/>
</dbReference>
<dbReference type="EMBL" id="LSNE01000009">
    <property type="protein sequence ID" value="KXI27754.1"/>
    <property type="molecule type" value="Genomic_DNA"/>
</dbReference>
<keyword evidence="6 8" id="KW-1133">Transmembrane helix</keyword>
<comment type="subcellular location">
    <subcellularLocation>
        <location evidence="1">Membrane</location>
        <topology evidence="1">Multi-pass membrane protein</topology>
    </subcellularLocation>
</comment>
<keyword evidence="11" id="KW-1185">Reference proteome</keyword>
<evidence type="ECO:0000256" key="8">
    <source>
        <dbReference type="SAM" id="Phobius"/>
    </source>
</evidence>
<comment type="caution">
    <text evidence="10">The sequence shown here is derived from an EMBL/GenBank/DDBJ whole genome shotgun (WGS) entry which is preliminary data.</text>
</comment>
<accession>A0A148KN63</accession>
<feature type="transmembrane region" description="Helical" evidence="8">
    <location>
        <begin position="377"/>
        <end position="403"/>
    </location>
</feature>
<evidence type="ECO:0000256" key="6">
    <source>
        <dbReference type="ARBA" id="ARBA00022989"/>
    </source>
</evidence>
<evidence type="ECO:0000313" key="11">
    <source>
        <dbReference type="Proteomes" id="UP000070299"/>
    </source>
</evidence>
<dbReference type="SUPFAM" id="SSF158791">
    <property type="entry name" value="MgtE N-terminal domain-like"/>
    <property type="match status" value="1"/>
</dbReference>
<feature type="transmembrane region" description="Helical" evidence="8">
    <location>
        <begin position="415"/>
        <end position="437"/>
    </location>
</feature>
<evidence type="ECO:0000256" key="1">
    <source>
        <dbReference type="ARBA" id="ARBA00004141"/>
    </source>
</evidence>
<dbReference type="PANTHER" id="PTHR41394">
    <property type="entry name" value="MAGNESIUM TRANSPORTER MGTE"/>
    <property type="match status" value="1"/>
</dbReference>
<feature type="transmembrane region" description="Helical" evidence="8">
    <location>
        <begin position="350"/>
        <end position="371"/>
    </location>
</feature>
<evidence type="ECO:0000256" key="5">
    <source>
        <dbReference type="ARBA" id="ARBA00022842"/>
    </source>
</evidence>
<feature type="domain" description="Magnesium transporter MgtE intracellular" evidence="9">
    <location>
        <begin position="34"/>
        <end position="128"/>
    </location>
</feature>
<dbReference type="SUPFAM" id="SSF54631">
    <property type="entry name" value="CBS-domain pair"/>
    <property type="match status" value="1"/>
</dbReference>
<reference evidence="11" key="1">
    <citation type="submission" date="2016-02" db="EMBL/GenBank/DDBJ databases">
        <authorList>
            <person name="Schultz-Johansen M."/>
            <person name="Glaring M.A."/>
            <person name="Bech P.K."/>
            <person name="Stougaard P."/>
        </authorList>
    </citation>
    <scope>NUCLEOTIDE SEQUENCE [LARGE SCALE GENOMIC DNA]</scope>
    <source>
        <strain evidence="11">S66</strain>
    </source>
</reference>
<keyword evidence="3" id="KW-0813">Transport</keyword>